<reference evidence="1 2" key="1">
    <citation type="submission" date="2017-09" db="EMBL/GenBank/DDBJ databases">
        <title>Sphingomonas ginsenosidimutans KACC 14949, whole genome shotgun sequence.</title>
        <authorList>
            <person name="Feng G."/>
            <person name="Zhu H."/>
        </authorList>
    </citation>
    <scope>NUCLEOTIDE SEQUENCE [LARGE SCALE GENOMIC DNA]</scope>
    <source>
        <strain evidence="1 2">KACC 14949</strain>
    </source>
</reference>
<proteinExistence type="predicted"/>
<dbReference type="Pfam" id="PF16264">
    <property type="entry name" value="SatD"/>
    <property type="match status" value="1"/>
</dbReference>
<organism evidence="1 2">
    <name type="scientific">Sphingomonas ginsenosidimutans</name>
    <dbReference type="NCBI Taxonomy" id="862134"/>
    <lineage>
        <taxon>Bacteria</taxon>
        <taxon>Pseudomonadati</taxon>
        <taxon>Pseudomonadota</taxon>
        <taxon>Alphaproteobacteria</taxon>
        <taxon>Sphingomonadales</taxon>
        <taxon>Sphingomonadaceae</taxon>
        <taxon>Sphingomonas</taxon>
    </lineage>
</organism>
<evidence type="ECO:0000313" key="2">
    <source>
        <dbReference type="Proteomes" id="UP000218784"/>
    </source>
</evidence>
<name>A0A2A4I3Q8_9SPHN</name>
<dbReference type="Proteomes" id="UP000218784">
    <property type="component" value="Unassembled WGS sequence"/>
</dbReference>
<sequence>MGDLVASEAATSRRALHRVFNAAIDEVNAAQRATLVSPLTITLGDEFQGLADTLADAIRIARRVRFALMAQDVACRVLVGEVAIDTPVNPERAWNMMGDGLSRARAMLDRKRDTSLYLFALNRRPKDELNLLAMGAGLTAIERRWTARQREDIVATLDGSSVEDIAARRGVSTHSVYKVRTAGQSDAYQLLWEAIHNTLSSIDFGWEDRP</sequence>
<dbReference type="InterPro" id="IPR032580">
    <property type="entry name" value="SatD"/>
</dbReference>
<keyword evidence="2" id="KW-1185">Reference proteome</keyword>
<comment type="caution">
    <text evidence="1">The sequence shown here is derived from an EMBL/GenBank/DDBJ whole genome shotgun (WGS) entry which is preliminary data.</text>
</comment>
<evidence type="ECO:0000313" key="1">
    <source>
        <dbReference type="EMBL" id="PCG10921.1"/>
    </source>
</evidence>
<dbReference type="AlphaFoldDB" id="A0A2A4I3Q8"/>
<dbReference type="EMBL" id="NWVD01000001">
    <property type="protein sequence ID" value="PCG10921.1"/>
    <property type="molecule type" value="Genomic_DNA"/>
</dbReference>
<accession>A0A2A4I3Q8</accession>
<gene>
    <name evidence="1" type="ORF">COA17_03170</name>
</gene>
<protein>
    <submittedName>
        <fullName evidence="1">Uncharacterized protein</fullName>
    </submittedName>
</protein>